<keyword evidence="1 3" id="KW-0863">Zinc-finger</keyword>
<dbReference type="InterPro" id="IPR013083">
    <property type="entry name" value="Znf_RING/FYVE/PHD"/>
</dbReference>
<evidence type="ECO:0000313" key="7">
    <source>
        <dbReference type="EMBL" id="CAD7429538.1"/>
    </source>
</evidence>
<evidence type="ECO:0000259" key="6">
    <source>
        <dbReference type="PROSITE" id="PS50158"/>
    </source>
</evidence>
<feature type="region of interest" description="Disordered" evidence="4">
    <location>
        <begin position="1"/>
        <end position="28"/>
    </location>
</feature>
<feature type="region of interest" description="Disordered" evidence="4">
    <location>
        <begin position="494"/>
        <end position="592"/>
    </location>
</feature>
<organism evidence="7">
    <name type="scientific">Timema monikensis</name>
    <dbReference type="NCBI Taxonomy" id="170555"/>
    <lineage>
        <taxon>Eukaryota</taxon>
        <taxon>Metazoa</taxon>
        <taxon>Ecdysozoa</taxon>
        <taxon>Arthropoda</taxon>
        <taxon>Hexapoda</taxon>
        <taxon>Insecta</taxon>
        <taxon>Pterygota</taxon>
        <taxon>Neoptera</taxon>
        <taxon>Polyneoptera</taxon>
        <taxon>Phasmatodea</taxon>
        <taxon>Timematodea</taxon>
        <taxon>Timematoidea</taxon>
        <taxon>Timematidae</taxon>
        <taxon>Timema</taxon>
    </lineage>
</organism>
<dbReference type="InterPro" id="IPR001841">
    <property type="entry name" value="Znf_RING"/>
</dbReference>
<dbReference type="PROSITE" id="PS50158">
    <property type="entry name" value="ZF_CCHC"/>
    <property type="match status" value="1"/>
</dbReference>
<feature type="region of interest" description="Disordered" evidence="4">
    <location>
        <begin position="759"/>
        <end position="843"/>
    </location>
</feature>
<feature type="domain" description="RING-type" evidence="5">
    <location>
        <begin position="168"/>
        <end position="209"/>
    </location>
</feature>
<protein>
    <submittedName>
        <fullName evidence="7">Uncharacterized protein</fullName>
    </submittedName>
</protein>
<feature type="region of interest" description="Disordered" evidence="4">
    <location>
        <begin position="674"/>
        <end position="717"/>
    </location>
</feature>
<dbReference type="GO" id="GO:0006511">
    <property type="term" value="P:ubiquitin-dependent protein catabolic process"/>
    <property type="evidence" value="ECO:0007669"/>
    <property type="project" value="TreeGrafter"/>
</dbReference>
<name>A0A7R9HP52_9NEOP</name>
<evidence type="ECO:0000256" key="2">
    <source>
        <dbReference type="ARBA" id="ARBA00022833"/>
    </source>
</evidence>
<feature type="compositionally biased region" description="Polar residues" evidence="4">
    <location>
        <begin position="770"/>
        <end position="783"/>
    </location>
</feature>
<dbReference type="GO" id="GO:0006397">
    <property type="term" value="P:mRNA processing"/>
    <property type="evidence" value="ECO:0007669"/>
    <property type="project" value="InterPro"/>
</dbReference>
<dbReference type="GO" id="GO:0003676">
    <property type="term" value="F:nucleic acid binding"/>
    <property type="evidence" value="ECO:0007669"/>
    <property type="project" value="InterPro"/>
</dbReference>
<dbReference type="CDD" id="cd16620">
    <property type="entry name" value="vRING-HC-C4C4_RBBP6"/>
    <property type="match status" value="1"/>
</dbReference>
<dbReference type="SUPFAM" id="SSF57850">
    <property type="entry name" value="RING/U-box"/>
    <property type="match status" value="1"/>
</dbReference>
<keyword evidence="2" id="KW-0862">Zinc</keyword>
<accession>A0A7R9HP52</accession>
<gene>
    <name evidence="7" type="ORF">TMSB3V08_LOCUS6315</name>
</gene>
<evidence type="ECO:0000256" key="4">
    <source>
        <dbReference type="SAM" id="MobiDB-lite"/>
    </source>
</evidence>
<dbReference type="InterPro" id="IPR036875">
    <property type="entry name" value="Znf_CCHC_sf"/>
</dbReference>
<dbReference type="Gene3D" id="3.30.40.10">
    <property type="entry name" value="Zinc/RING finger domain, C3HC4 (zinc finger)"/>
    <property type="match status" value="1"/>
</dbReference>
<dbReference type="PANTHER" id="PTHR15439">
    <property type="entry name" value="RETINOBLASTOMA-BINDING PROTEIN 6"/>
    <property type="match status" value="1"/>
</dbReference>
<dbReference type="PROSITE" id="PS50089">
    <property type="entry name" value="ZF_RING_2"/>
    <property type="match status" value="1"/>
</dbReference>
<dbReference type="InterPro" id="IPR001878">
    <property type="entry name" value="Znf_CCHC"/>
</dbReference>
<feature type="compositionally biased region" description="Basic residues" evidence="4">
    <location>
        <begin position="790"/>
        <end position="800"/>
    </location>
</feature>
<dbReference type="GO" id="GO:0016567">
    <property type="term" value="P:protein ubiquitination"/>
    <property type="evidence" value="ECO:0007669"/>
    <property type="project" value="InterPro"/>
</dbReference>
<dbReference type="Gene3D" id="4.10.60.10">
    <property type="entry name" value="Zinc finger, CCHC-type"/>
    <property type="match status" value="1"/>
</dbReference>
<dbReference type="SUPFAM" id="SSF57756">
    <property type="entry name" value="Retrovirus zinc finger-like domains"/>
    <property type="match status" value="1"/>
</dbReference>
<dbReference type="SMART" id="SM00343">
    <property type="entry name" value="ZnF_C2HC"/>
    <property type="match status" value="1"/>
</dbReference>
<evidence type="ECO:0000256" key="1">
    <source>
        <dbReference type="ARBA" id="ARBA00022771"/>
    </source>
</evidence>
<sequence>MQPLKDRSESGQQLQGVSKNAVDLSSLDASEEDKIQAMMTQSTQDYNPSNYMKIRGANQIGEVPVTYRCYKCHQQGHWIKNCPLSVNQVGVSSQDPIEIKKSTGIPRSFMVPVDGPSAPGAMMTPTGQFAVPAIDHQAYKEGKKERPPFQQEPEPVMEKPEIPEDLLCTVCKDLLTDAVMIPCCGNSFCDECIRTVLLESEDHECPDCKEKDVSPDTLIPNRFLRNAVNNFKNETGYHKTTMRLRHLQPVAPVIQIAPPGPIHMDHGQGMTEGHPHDMHQSPVMTNEMRPDHSTIEMVSSASMIVPIPQQQSINTIPVLGQPHVSSHPSRGGHPIPERPSYPVHLQETLSVPPPGPLKSDFIEIVSTTGVSTPETLPHQEPVHRISTGLPTHRREVVSNVLPPAPGTVAPQLGLHPPEHIHPIPHAGFVQGQRHSLEERPGTPTIDEHNLDAAGHMVVTSTPAPTLPDTSVPPPNFPPGEELAQAFQIESLGAGGRHQHRTPYHHDNSYGHRHGGQSQTDFLPPGTTGAPHPLRSVAAPDHTRALLPQPGPPQQQAPPAGSYVPRQYEHSQTGYHHDPGTGGRPHFSDMERDGGYRGGYRGYRGRGRMLHAETANFAELAGLAPILARAVGAALDLRDPTLTPGVFQGLGHAADRGRAHHALALGALANVRGPRAAQGQEVAHSPSAVSSSIPKKPQPPHPKVWNEPDQAGNPRRRELTPSSLLVNSLIGLTLGNYVPSTYPWWLALELLNGSLLEWRGPESQEPEPKALSTTYNESSQSHQSAEPRRAPVGRRCKHQSRSRSFSRSPTLRPHSPRDRDFSPRRKGGTRYRSPIRSPTRYQRPFKDVRDYESSSYYEPDYPQYGGGAGALVGGRGRGGRFKKDFNKDFNNKDYYDQNYSRYRILSSFICFFVILPLAWVWPCHCSGTCTHSRGKFRLEDCYFILNWHITVIG</sequence>
<evidence type="ECO:0000259" key="5">
    <source>
        <dbReference type="PROSITE" id="PS50089"/>
    </source>
</evidence>
<dbReference type="SMART" id="SM00184">
    <property type="entry name" value="RING"/>
    <property type="match status" value="1"/>
</dbReference>
<reference evidence="7" key="1">
    <citation type="submission" date="2020-11" db="EMBL/GenBank/DDBJ databases">
        <authorList>
            <person name="Tran Van P."/>
        </authorList>
    </citation>
    <scope>NUCLEOTIDE SEQUENCE</scope>
</reference>
<dbReference type="GO" id="GO:0008270">
    <property type="term" value="F:zinc ion binding"/>
    <property type="evidence" value="ECO:0007669"/>
    <property type="project" value="UniProtKB-KW"/>
</dbReference>
<dbReference type="EMBL" id="OB794117">
    <property type="protein sequence ID" value="CAD7429538.1"/>
    <property type="molecule type" value="Genomic_DNA"/>
</dbReference>
<proteinExistence type="predicted"/>
<dbReference type="GO" id="GO:0005634">
    <property type="term" value="C:nucleus"/>
    <property type="evidence" value="ECO:0007669"/>
    <property type="project" value="TreeGrafter"/>
</dbReference>
<keyword evidence="1 3" id="KW-0479">Metal-binding</keyword>
<evidence type="ECO:0000256" key="3">
    <source>
        <dbReference type="PROSITE-ProRule" id="PRU00047"/>
    </source>
</evidence>
<dbReference type="Pfam" id="PF13923">
    <property type="entry name" value="zf-C3HC4_2"/>
    <property type="match status" value="1"/>
</dbReference>
<feature type="domain" description="CCHC-type" evidence="6">
    <location>
        <begin position="68"/>
        <end position="83"/>
    </location>
</feature>
<dbReference type="InterPro" id="IPR033489">
    <property type="entry name" value="RBBP6"/>
</dbReference>
<dbReference type="AlphaFoldDB" id="A0A7R9HP52"/>
<dbReference type="GO" id="GO:0061630">
    <property type="term" value="F:ubiquitin protein ligase activity"/>
    <property type="evidence" value="ECO:0007669"/>
    <property type="project" value="InterPro"/>
</dbReference>
<dbReference type="PANTHER" id="PTHR15439:SF0">
    <property type="entry name" value="CELL DIVISION CYCLE AND APOPTOSIS REGULATOR PROTEIN 1-RELATED"/>
    <property type="match status" value="1"/>
</dbReference>